<keyword evidence="3" id="KW-1185">Reference proteome</keyword>
<dbReference type="AlphaFoldDB" id="A0A1M7MTY2"/>
<dbReference type="SUPFAM" id="SSF52317">
    <property type="entry name" value="Class I glutamine amidotransferase-like"/>
    <property type="match status" value="1"/>
</dbReference>
<dbReference type="GO" id="GO:0005829">
    <property type="term" value="C:cytosol"/>
    <property type="evidence" value="ECO:0007669"/>
    <property type="project" value="TreeGrafter"/>
</dbReference>
<gene>
    <name evidence="2" type="ORF">SAMN05444484_11449</name>
</gene>
<sequence>MSEKLNIHCLQHVTFEGLGCMEEWILENNHNLTYTHLCHNETLPDPDKIDVLIVMGGEMSVHDEVDFPWLKAEKRFIKDVIDANKKVIGICLGAQLISNVLGGTVSKNKDKEIGWFPVEVTAPDLPILKNVPKKLNVFHWHGETFSIPENAIRLFQSEGCLNQGFLYKDHVLGLQFHFEVTPQSMHEMTMAGQNELTDAKYIQSLDTILQTTQFIEQNNRVMFGFLSFLLKV</sequence>
<evidence type="ECO:0000313" key="2">
    <source>
        <dbReference type="EMBL" id="SHM94554.1"/>
    </source>
</evidence>
<dbReference type="PANTHER" id="PTHR42695:SF5">
    <property type="entry name" value="GLUTAMINE AMIDOTRANSFERASE YLR126C-RELATED"/>
    <property type="match status" value="1"/>
</dbReference>
<protein>
    <submittedName>
        <fullName evidence="2">GMP synthase-Glutamine amidotransferase</fullName>
    </submittedName>
</protein>
<dbReference type="GO" id="GO:0016740">
    <property type="term" value="F:transferase activity"/>
    <property type="evidence" value="ECO:0007669"/>
    <property type="project" value="UniProtKB-KW"/>
</dbReference>
<dbReference type="Proteomes" id="UP000184028">
    <property type="component" value="Unassembled WGS sequence"/>
</dbReference>
<dbReference type="FunFam" id="3.40.50.880:FF:000033">
    <property type="entry name" value="Glutamine amidotransferase class-I"/>
    <property type="match status" value="1"/>
</dbReference>
<dbReference type="PANTHER" id="PTHR42695">
    <property type="entry name" value="GLUTAMINE AMIDOTRANSFERASE YLR126C-RELATED"/>
    <property type="match status" value="1"/>
</dbReference>
<dbReference type="InterPro" id="IPR017926">
    <property type="entry name" value="GATASE"/>
</dbReference>
<dbReference type="PROSITE" id="PS51273">
    <property type="entry name" value="GATASE_TYPE_1"/>
    <property type="match status" value="1"/>
</dbReference>
<reference evidence="3" key="1">
    <citation type="submission" date="2016-11" db="EMBL/GenBank/DDBJ databases">
        <authorList>
            <person name="Varghese N."/>
            <person name="Submissions S."/>
        </authorList>
    </citation>
    <scope>NUCLEOTIDE SEQUENCE [LARGE SCALE GENOMIC DNA]</scope>
    <source>
        <strain evidence="3">DSM 24724</strain>
    </source>
</reference>
<proteinExistence type="predicted"/>
<dbReference type="InterPro" id="IPR044992">
    <property type="entry name" value="ChyE-like"/>
</dbReference>
<evidence type="ECO:0000259" key="1">
    <source>
        <dbReference type="Pfam" id="PF00117"/>
    </source>
</evidence>
<name>A0A1M7MTY2_9FLAO</name>
<dbReference type="STRING" id="946677.SAMN05444484_11449"/>
<dbReference type="Pfam" id="PF00117">
    <property type="entry name" value="GATase"/>
    <property type="match status" value="1"/>
</dbReference>
<dbReference type="Gene3D" id="3.40.50.880">
    <property type="match status" value="1"/>
</dbReference>
<feature type="domain" description="Glutamine amidotransferase" evidence="1">
    <location>
        <begin position="46"/>
        <end position="185"/>
    </location>
</feature>
<accession>A0A1M7MTY2</accession>
<dbReference type="OrthoDB" id="9807137at2"/>
<keyword evidence="2" id="KW-0315">Glutamine amidotransferase</keyword>
<evidence type="ECO:0000313" key="3">
    <source>
        <dbReference type="Proteomes" id="UP000184028"/>
    </source>
</evidence>
<dbReference type="InterPro" id="IPR029062">
    <property type="entry name" value="Class_I_gatase-like"/>
</dbReference>
<dbReference type="CDD" id="cd01741">
    <property type="entry name" value="GATase1_1"/>
    <property type="match status" value="1"/>
</dbReference>
<dbReference type="RefSeq" id="WP_068845734.1">
    <property type="nucleotide sequence ID" value="NZ_FRBT01000014.1"/>
</dbReference>
<organism evidence="2 3">
    <name type="scientific">Flavobacterium chilense</name>
    <dbReference type="NCBI Taxonomy" id="946677"/>
    <lineage>
        <taxon>Bacteria</taxon>
        <taxon>Pseudomonadati</taxon>
        <taxon>Bacteroidota</taxon>
        <taxon>Flavobacteriia</taxon>
        <taxon>Flavobacteriales</taxon>
        <taxon>Flavobacteriaceae</taxon>
        <taxon>Flavobacterium</taxon>
    </lineage>
</organism>
<dbReference type="EMBL" id="FRBT01000014">
    <property type="protein sequence ID" value="SHM94554.1"/>
    <property type="molecule type" value="Genomic_DNA"/>
</dbReference>
<keyword evidence="2" id="KW-0808">Transferase</keyword>